<proteinExistence type="predicted"/>
<reference evidence="2" key="1">
    <citation type="submission" date="2018-11" db="EMBL/GenBank/DDBJ databases">
        <authorList>
            <consortium name="Pathogen Informatics"/>
        </authorList>
    </citation>
    <scope>NUCLEOTIDE SEQUENCE</scope>
</reference>
<feature type="region of interest" description="Disordered" evidence="1">
    <location>
        <begin position="40"/>
        <end position="66"/>
    </location>
</feature>
<dbReference type="EMBL" id="CAAALY010249383">
    <property type="protein sequence ID" value="VEL35240.1"/>
    <property type="molecule type" value="Genomic_DNA"/>
</dbReference>
<protein>
    <recommendedName>
        <fullName evidence="4">Ig-like domain-containing protein</fullName>
    </recommendedName>
</protein>
<keyword evidence="3" id="KW-1185">Reference proteome</keyword>
<gene>
    <name evidence="2" type="ORF">PXEA_LOCUS28680</name>
</gene>
<sequence length="214" mass="23054">MNHYSCVARSEATLLSGVSSNPVILNAHFPPQSVKVYLRSTSGGGSASSDAGHSHETGSQVTLGPGAGFRKGGTLIASGEQVIIGCQADSSNPVAVLRWRKYRCGRQQRLRLFSSNPNVLATAGIGSATMTNSESRVLPTSGQINAGSSMIQPIREEAEINVMTNKSAEAPPACEAIDIDGKRQTQCFNIIREREEILHTWRKCKWCLKLIRIS</sequence>
<organism evidence="2 3">
    <name type="scientific">Protopolystoma xenopodis</name>
    <dbReference type="NCBI Taxonomy" id="117903"/>
    <lineage>
        <taxon>Eukaryota</taxon>
        <taxon>Metazoa</taxon>
        <taxon>Spiralia</taxon>
        <taxon>Lophotrochozoa</taxon>
        <taxon>Platyhelminthes</taxon>
        <taxon>Monogenea</taxon>
        <taxon>Polyopisthocotylea</taxon>
        <taxon>Polystomatidea</taxon>
        <taxon>Polystomatidae</taxon>
        <taxon>Protopolystoma</taxon>
    </lineage>
</organism>
<evidence type="ECO:0000313" key="3">
    <source>
        <dbReference type="Proteomes" id="UP000784294"/>
    </source>
</evidence>
<evidence type="ECO:0000256" key="1">
    <source>
        <dbReference type="SAM" id="MobiDB-lite"/>
    </source>
</evidence>
<evidence type="ECO:0008006" key="4">
    <source>
        <dbReference type="Google" id="ProtNLM"/>
    </source>
</evidence>
<comment type="caution">
    <text evidence="2">The sequence shown here is derived from an EMBL/GenBank/DDBJ whole genome shotgun (WGS) entry which is preliminary data.</text>
</comment>
<dbReference type="Proteomes" id="UP000784294">
    <property type="component" value="Unassembled WGS sequence"/>
</dbReference>
<name>A0A448XF86_9PLAT</name>
<accession>A0A448XF86</accession>
<dbReference type="AlphaFoldDB" id="A0A448XF86"/>
<evidence type="ECO:0000313" key="2">
    <source>
        <dbReference type="EMBL" id="VEL35240.1"/>
    </source>
</evidence>